<comment type="caution">
    <text evidence="1">The sequence shown here is derived from an EMBL/GenBank/DDBJ whole genome shotgun (WGS) entry which is preliminary data.</text>
</comment>
<dbReference type="EMBL" id="JBJURJ010000003">
    <property type="protein sequence ID" value="MFM9327700.1"/>
    <property type="molecule type" value="Genomic_DNA"/>
</dbReference>
<reference evidence="1" key="1">
    <citation type="submission" date="2024-12" db="EMBL/GenBank/DDBJ databases">
        <authorList>
            <person name="Wu N."/>
        </authorList>
    </citation>
    <scope>NUCLEOTIDE SEQUENCE</scope>
    <source>
        <strain evidence="1">P15</strain>
    </source>
</reference>
<protein>
    <submittedName>
        <fullName evidence="1">Primosomal protein DnaI</fullName>
    </submittedName>
</protein>
<proteinExistence type="predicted"/>
<keyword evidence="2" id="KW-1185">Reference proteome</keyword>
<dbReference type="Proteomes" id="UP001631969">
    <property type="component" value="Unassembled WGS sequence"/>
</dbReference>
<organism evidence="1 2">
    <name type="scientific">Paenibacillus mesotrionivorans</name>
    <dbReference type="NCBI Taxonomy" id="3160968"/>
    <lineage>
        <taxon>Bacteria</taxon>
        <taxon>Bacillati</taxon>
        <taxon>Bacillota</taxon>
        <taxon>Bacilli</taxon>
        <taxon>Bacillales</taxon>
        <taxon>Paenibacillaceae</taxon>
        <taxon>Paenibacillus</taxon>
    </lineage>
</organism>
<evidence type="ECO:0000313" key="2">
    <source>
        <dbReference type="Proteomes" id="UP001631969"/>
    </source>
</evidence>
<evidence type="ECO:0000313" key="1">
    <source>
        <dbReference type="EMBL" id="MFM9327700.1"/>
    </source>
</evidence>
<sequence length="319" mass="37276">MESMSEVLRTLPFAALRKQAEERYRAVLQDPLVQKWRAKYPELTDEDINLNLNKMYQYVKEYRTCRECPGLDKCPNELEGHATRLMVDEIHGRQQIYDQKVPCPRYTVWEAEEAVKRRITSFYVDQGTLTRGYDLKEIVRADSERAEAVGYLVDYIDRAKETGLPTRGLYLQGPLGTGKTFLMCYMLYELAKQGLSGVIVYMPDFSEDLKAMFGEPHKLKDTIELMKETDLLVFDDIGAENMNPWLRDHVLGTILNYRMNRKPTFFTSNYEFGGLEKHFSFTSKDGEEEFKGQRIMDRIRHYVDIIEVHGTNKRKLEGE</sequence>
<name>A0ACC7NUJ4_9BACL</name>
<accession>A0ACC7NUJ4</accession>
<gene>
    <name evidence="1" type="primary">dnaI</name>
    <name evidence="1" type="ORF">ACI1P1_05215</name>
</gene>